<keyword evidence="1" id="KW-0812">Transmembrane</keyword>
<dbReference type="EMBL" id="CP097332">
    <property type="protein sequence ID" value="UQX89264.1"/>
    <property type="molecule type" value="Genomic_DNA"/>
</dbReference>
<dbReference type="Proteomes" id="UP001056336">
    <property type="component" value="Chromosome"/>
</dbReference>
<sequence length="102" mass="10659">MNDPLMPLVERGRDSVRLCGDPLAPDDGCNGRIDVMPPKPRYRLTARSVALTRAGWTICVVALLLALAGIALAIGGSRIGGTLMVLAGMTIALTAFLALGKE</sequence>
<evidence type="ECO:0000313" key="2">
    <source>
        <dbReference type="EMBL" id="UQX89264.1"/>
    </source>
</evidence>
<evidence type="ECO:0000313" key="3">
    <source>
        <dbReference type="Proteomes" id="UP001056336"/>
    </source>
</evidence>
<feature type="transmembrane region" description="Helical" evidence="1">
    <location>
        <begin position="79"/>
        <end position="99"/>
    </location>
</feature>
<protein>
    <recommendedName>
        <fullName evidence="4">DUF3040 domain-containing protein</fullName>
    </recommendedName>
</protein>
<dbReference type="RefSeq" id="WP_249773160.1">
    <property type="nucleotide sequence ID" value="NZ_CP097332.1"/>
</dbReference>
<accession>A0ABY4R0I7</accession>
<feature type="transmembrane region" description="Helical" evidence="1">
    <location>
        <begin position="50"/>
        <end position="73"/>
    </location>
</feature>
<gene>
    <name evidence="2" type="ORF">M6D93_04485</name>
</gene>
<keyword evidence="1" id="KW-0472">Membrane</keyword>
<keyword evidence="3" id="KW-1185">Reference proteome</keyword>
<reference evidence="2" key="2">
    <citation type="submission" date="2022-05" db="EMBL/GenBank/DDBJ databases">
        <authorList>
            <person name="Kim J.-S."/>
            <person name="Lee K."/>
            <person name="Suh M."/>
            <person name="Eom M."/>
            <person name="Kim J.-S."/>
            <person name="Kim D.-S."/>
            <person name="Ko S.-H."/>
            <person name="Shin Y."/>
            <person name="Lee J.-S."/>
        </authorList>
    </citation>
    <scope>NUCLEOTIDE SEQUENCE</scope>
    <source>
        <strain evidence="2">N237</strain>
    </source>
</reference>
<keyword evidence="1" id="KW-1133">Transmembrane helix</keyword>
<evidence type="ECO:0008006" key="4">
    <source>
        <dbReference type="Google" id="ProtNLM"/>
    </source>
</evidence>
<reference evidence="2" key="1">
    <citation type="journal article" date="2018" name="Int. J. Syst. Evol. Microbiol.">
        <title>Jatrophihabitans telluris sp. nov., isolated from sediment soil of lava forest wetlands and the emended description of the genus Jatrophihabitans.</title>
        <authorList>
            <person name="Lee K.C."/>
            <person name="Suh M.K."/>
            <person name="Eom M.K."/>
            <person name="Kim K.K."/>
            <person name="Kim J.S."/>
            <person name="Kim D.S."/>
            <person name="Ko S.H."/>
            <person name="Shin Y.K."/>
            <person name="Lee J.S."/>
        </authorList>
    </citation>
    <scope>NUCLEOTIDE SEQUENCE</scope>
    <source>
        <strain evidence="2">N237</strain>
    </source>
</reference>
<organism evidence="2 3">
    <name type="scientific">Jatrophihabitans telluris</name>
    <dbReference type="NCBI Taxonomy" id="2038343"/>
    <lineage>
        <taxon>Bacteria</taxon>
        <taxon>Bacillati</taxon>
        <taxon>Actinomycetota</taxon>
        <taxon>Actinomycetes</taxon>
        <taxon>Jatrophihabitantales</taxon>
        <taxon>Jatrophihabitantaceae</taxon>
        <taxon>Jatrophihabitans</taxon>
    </lineage>
</organism>
<proteinExistence type="predicted"/>
<name>A0ABY4R0I7_9ACTN</name>
<evidence type="ECO:0000256" key="1">
    <source>
        <dbReference type="SAM" id="Phobius"/>
    </source>
</evidence>